<gene>
    <name evidence="2" type="ORF">AMECASPLE_002355</name>
</gene>
<proteinExistence type="predicted"/>
<dbReference type="Proteomes" id="UP001469553">
    <property type="component" value="Unassembled WGS sequence"/>
</dbReference>
<comment type="caution">
    <text evidence="2">The sequence shown here is derived from an EMBL/GenBank/DDBJ whole genome shotgun (WGS) entry which is preliminary data.</text>
</comment>
<keyword evidence="3" id="KW-1185">Reference proteome</keyword>
<dbReference type="PANTHER" id="PTHR33480:SF5">
    <property type="entry name" value="SI:DKEY-51D8.9"/>
    <property type="match status" value="1"/>
</dbReference>
<evidence type="ECO:0000313" key="3">
    <source>
        <dbReference type="Proteomes" id="UP001469553"/>
    </source>
</evidence>
<dbReference type="EMBL" id="JAHRIP010065917">
    <property type="protein sequence ID" value="MEQ2305868.1"/>
    <property type="molecule type" value="Genomic_DNA"/>
</dbReference>
<evidence type="ECO:0000256" key="1">
    <source>
        <dbReference type="SAM" id="MobiDB-lite"/>
    </source>
</evidence>
<reference evidence="2 3" key="1">
    <citation type="submission" date="2021-06" db="EMBL/GenBank/DDBJ databases">
        <authorList>
            <person name="Palmer J.M."/>
        </authorList>
    </citation>
    <scope>NUCLEOTIDE SEQUENCE [LARGE SCALE GENOMIC DNA]</scope>
    <source>
        <strain evidence="2 3">AS_MEX2019</strain>
        <tissue evidence="2">Muscle</tissue>
    </source>
</reference>
<sequence>MVLDGVIHTSTSQSAPKKKKKQGREAEMPKMLVRRPWSEAEKNAVNKHLAKFMAERRVPGKEHCMQCKEKERALDDRSWKDVKNFVYNTIVTLSRRSASKKLKF</sequence>
<feature type="region of interest" description="Disordered" evidence="1">
    <location>
        <begin position="1"/>
        <end position="28"/>
    </location>
</feature>
<evidence type="ECO:0000313" key="2">
    <source>
        <dbReference type="EMBL" id="MEQ2305868.1"/>
    </source>
</evidence>
<organism evidence="2 3">
    <name type="scientific">Ameca splendens</name>
    <dbReference type="NCBI Taxonomy" id="208324"/>
    <lineage>
        <taxon>Eukaryota</taxon>
        <taxon>Metazoa</taxon>
        <taxon>Chordata</taxon>
        <taxon>Craniata</taxon>
        <taxon>Vertebrata</taxon>
        <taxon>Euteleostomi</taxon>
        <taxon>Actinopterygii</taxon>
        <taxon>Neopterygii</taxon>
        <taxon>Teleostei</taxon>
        <taxon>Neoteleostei</taxon>
        <taxon>Acanthomorphata</taxon>
        <taxon>Ovalentaria</taxon>
        <taxon>Atherinomorphae</taxon>
        <taxon>Cyprinodontiformes</taxon>
        <taxon>Goodeidae</taxon>
        <taxon>Ameca</taxon>
    </lineage>
</organism>
<dbReference type="PANTHER" id="PTHR33480">
    <property type="entry name" value="SET DOMAIN-CONTAINING PROTEIN-RELATED"/>
    <property type="match status" value="1"/>
</dbReference>
<accession>A0ABV0ZKL8</accession>
<protein>
    <submittedName>
        <fullName evidence="2">Uncharacterized protein</fullName>
    </submittedName>
</protein>
<name>A0ABV0ZKL8_9TELE</name>